<sequence length="173" mass="18585">MTPTAVAKMTDSDGESTINQDTVPTESHPQPQQQQQEPPKKLSTSGISLSIWPPTQRTRDAVITRLIETLSSPSVLSKRYGTISHDEAESAARRIEDEAFGVANTATSAEDDGLEILQLYSKEISRRMLDTVKARSRLDSAVSNGVSETTTPDAASQTEVSGEEVPSSVPAEA</sequence>
<dbReference type="OrthoDB" id="1927559at2759"/>
<reference evidence="8" key="1">
    <citation type="journal article" date="2010" name="Nat. Biotechnol.">
        <title>Draft genome sequence of the oilseed species Ricinus communis.</title>
        <authorList>
            <person name="Chan A.P."/>
            <person name="Crabtree J."/>
            <person name="Zhao Q."/>
            <person name="Lorenzi H."/>
            <person name="Orvis J."/>
            <person name="Puiu D."/>
            <person name="Melake-Berhan A."/>
            <person name="Jones K.M."/>
            <person name="Redman J."/>
            <person name="Chen G."/>
            <person name="Cahoon E.B."/>
            <person name="Gedil M."/>
            <person name="Stanke M."/>
            <person name="Haas B.J."/>
            <person name="Wortman J.R."/>
            <person name="Fraser-Liggett C.M."/>
            <person name="Ravel J."/>
            <person name="Rabinowicz P.D."/>
        </authorList>
    </citation>
    <scope>NUCLEOTIDE SEQUENCE [LARGE SCALE GENOMIC DNA]</scope>
    <source>
        <strain evidence="8">cv. Hale</strain>
    </source>
</reference>
<name>B9R748_RICCO</name>
<dbReference type="InterPro" id="IPR038214">
    <property type="entry name" value="WPP_sf"/>
</dbReference>
<dbReference type="EMBL" id="EQ973772">
    <property type="protein sequence ID" value="EEF52328.1"/>
    <property type="molecule type" value="Genomic_DNA"/>
</dbReference>
<dbReference type="PANTHER" id="PTHR34362">
    <property type="entry name" value="WPP DOMAIN-CONTAINING PROTEIN 1-RELATED"/>
    <property type="match status" value="1"/>
</dbReference>
<evidence type="ECO:0000259" key="6">
    <source>
        <dbReference type="Pfam" id="PF13943"/>
    </source>
</evidence>
<dbReference type="GO" id="GO:0048527">
    <property type="term" value="P:lateral root development"/>
    <property type="evidence" value="ECO:0007669"/>
    <property type="project" value="InterPro"/>
</dbReference>
<dbReference type="PANTHER" id="PTHR34362:SF1">
    <property type="entry name" value="WPP DOMAIN-CONTAINING PROTEIN 1-RELATED"/>
    <property type="match status" value="1"/>
</dbReference>
<dbReference type="Gene3D" id="1.10.246.200">
    <property type="entry name" value="WPP domain"/>
    <property type="match status" value="1"/>
</dbReference>
<dbReference type="InParanoid" id="B9R748"/>
<organism evidence="7 8">
    <name type="scientific">Ricinus communis</name>
    <name type="common">Castor bean</name>
    <dbReference type="NCBI Taxonomy" id="3988"/>
    <lineage>
        <taxon>Eukaryota</taxon>
        <taxon>Viridiplantae</taxon>
        <taxon>Streptophyta</taxon>
        <taxon>Embryophyta</taxon>
        <taxon>Tracheophyta</taxon>
        <taxon>Spermatophyta</taxon>
        <taxon>Magnoliopsida</taxon>
        <taxon>eudicotyledons</taxon>
        <taxon>Gunneridae</taxon>
        <taxon>Pentapetalae</taxon>
        <taxon>rosids</taxon>
        <taxon>fabids</taxon>
        <taxon>Malpighiales</taxon>
        <taxon>Euphorbiaceae</taxon>
        <taxon>Acalyphoideae</taxon>
        <taxon>Acalypheae</taxon>
        <taxon>Ricinus</taxon>
    </lineage>
</organism>
<feature type="compositionally biased region" description="Polar residues" evidence="5">
    <location>
        <begin position="42"/>
        <end position="53"/>
    </location>
</feature>
<dbReference type="FunCoup" id="B9R748">
    <property type="interactions" value="1752"/>
</dbReference>
<feature type="domain" description="WPP" evidence="6">
    <location>
        <begin position="48"/>
        <end position="140"/>
    </location>
</feature>
<dbReference type="InterPro" id="IPR044692">
    <property type="entry name" value="WPP1/2/3"/>
</dbReference>
<dbReference type="GO" id="GO:0005737">
    <property type="term" value="C:cytoplasm"/>
    <property type="evidence" value="ECO:0007669"/>
    <property type="project" value="UniProtKB-SubCell"/>
</dbReference>
<accession>B9R748</accession>
<keyword evidence="8" id="KW-1185">Reference proteome</keyword>
<dbReference type="Pfam" id="PF13943">
    <property type="entry name" value="WPP"/>
    <property type="match status" value="1"/>
</dbReference>
<dbReference type="eggNOG" id="ENOG502S3QB">
    <property type="taxonomic scope" value="Eukaryota"/>
</dbReference>
<evidence type="ECO:0000313" key="7">
    <source>
        <dbReference type="EMBL" id="EEF52328.1"/>
    </source>
</evidence>
<dbReference type="InterPro" id="IPR025265">
    <property type="entry name" value="WPP_dom"/>
</dbReference>
<feature type="compositionally biased region" description="Polar residues" evidence="5">
    <location>
        <begin position="141"/>
        <end position="160"/>
    </location>
</feature>
<dbReference type="GO" id="GO:0005634">
    <property type="term" value="C:nucleus"/>
    <property type="evidence" value="ECO:0007669"/>
    <property type="project" value="UniProtKB-SubCell"/>
</dbReference>
<feature type="region of interest" description="Disordered" evidence="5">
    <location>
        <begin position="1"/>
        <end position="53"/>
    </location>
</feature>
<dbReference type="AlphaFoldDB" id="B9R748"/>
<keyword evidence="4" id="KW-0539">Nucleus</keyword>
<dbReference type="STRING" id="3988.B9R748"/>
<gene>
    <name evidence="7" type="ORF">RCOM_1588580</name>
</gene>
<evidence type="ECO:0000256" key="3">
    <source>
        <dbReference type="ARBA" id="ARBA00022490"/>
    </source>
</evidence>
<dbReference type="Proteomes" id="UP000008311">
    <property type="component" value="Unassembled WGS sequence"/>
</dbReference>
<protein>
    <recommendedName>
        <fullName evidence="6">WPP domain-containing protein</fullName>
    </recommendedName>
</protein>
<comment type="subcellular location">
    <subcellularLocation>
        <location evidence="2">Cytoplasm</location>
    </subcellularLocation>
    <subcellularLocation>
        <location evidence="1">Nucleus</location>
    </subcellularLocation>
</comment>
<evidence type="ECO:0000256" key="1">
    <source>
        <dbReference type="ARBA" id="ARBA00004123"/>
    </source>
</evidence>
<evidence type="ECO:0000313" key="8">
    <source>
        <dbReference type="Proteomes" id="UP000008311"/>
    </source>
</evidence>
<dbReference type="GO" id="GO:0000278">
    <property type="term" value="P:mitotic cell cycle"/>
    <property type="evidence" value="ECO:0007669"/>
    <property type="project" value="InterPro"/>
</dbReference>
<evidence type="ECO:0000256" key="5">
    <source>
        <dbReference type="SAM" id="MobiDB-lite"/>
    </source>
</evidence>
<feature type="region of interest" description="Disordered" evidence="5">
    <location>
        <begin position="137"/>
        <end position="173"/>
    </location>
</feature>
<dbReference type="OMA" id="HQESEMV"/>
<dbReference type="KEGG" id="rcu:8288536"/>
<keyword evidence="3" id="KW-0963">Cytoplasm</keyword>
<evidence type="ECO:0000256" key="4">
    <source>
        <dbReference type="ARBA" id="ARBA00023242"/>
    </source>
</evidence>
<evidence type="ECO:0000256" key="2">
    <source>
        <dbReference type="ARBA" id="ARBA00004496"/>
    </source>
</evidence>
<proteinExistence type="predicted"/>
<feature type="compositionally biased region" description="Polar residues" evidence="5">
    <location>
        <begin position="15"/>
        <end position="28"/>
    </location>
</feature>